<name>V9HVW5_HUMAN</name>
<evidence type="ECO:0000313" key="1">
    <source>
        <dbReference type="EMBL" id="AAA63241.1"/>
    </source>
</evidence>
<accession>V9HVW5</accession>
<dbReference type="EMBL" id="J04798">
    <property type="protein sequence ID" value="AAA63241.1"/>
    <property type="molecule type" value="Genomic_DNA"/>
</dbReference>
<reference evidence="1" key="1">
    <citation type="journal article" date="1989" name="J. Biol. Chem.">
        <title>Isolation and partial sequencing of the human prothymosin alpha gene family. Evidence against export of the gene products.</title>
        <authorList>
            <person name="Eschenfeldt W.H."/>
            <person name="Manrow R.E."/>
            <person name="Krug M.S."/>
            <person name="Berger S.L."/>
        </authorList>
    </citation>
    <scope>NUCLEOTIDE SEQUENCE</scope>
</reference>
<dbReference type="AlphaFoldDB" id="V9HVW5"/>
<protein>
    <submittedName>
        <fullName evidence="1">Uncharacterized protein</fullName>
    </submittedName>
</protein>
<sequence>MHFLCCLRVWQLNRHSPQTLTFFLIPCIGSPLCPTMSEAVVDTSSVITTKDFKEKLWRRQKVEETPMLTGTLMRKMGSRRLTTR</sequence>
<proteinExistence type="predicted"/>
<organism evidence="1">
    <name type="scientific">Homo sapiens</name>
    <name type="common">Human</name>
    <dbReference type="NCBI Taxonomy" id="9606"/>
    <lineage>
        <taxon>Eukaryota</taxon>
        <taxon>Metazoa</taxon>
        <taxon>Chordata</taxon>
        <taxon>Craniata</taxon>
        <taxon>Vertebrata</taxon>
        <taxon>Euteleostomi</taxon>
        <taxon>Mammalia</taxon>
        <taxon>Eutheria</taxon>
        <taxon>Euarchontoglires</taxon>
        <taxon>Primates</taxon>
        <taxon>Haplorrhini</taxon>
        <taxon>Catarrhini</taxon>
        <taxon>Hominidae</taxon>
        <taxon>Homo</taxon>
    </lineage>
</organism>